<organism evidence="6 7">
    <name type="scientific">Coemansia spiralis</name>
    <dbReference type="NCBI Taxonomy" id="417178"/>
    <lineage>
        <taxon>Eukaryota</taxon>
        <taxon>Fungi</taxon>
        <taxon>Fungi incertae sedis</taxon>
        <taxon>Zoopagomycota</taxon>
        <taxon>Kickxellomycotina</taxon>
        <taxon>Kickxellomycetes</taxon>
        <taxon>Kickxellales</taxon>
        <taxon>Kickxellaceae</taxon>
        <taxon>Coemansia</taxon>
    </lineage>
</organism>
<gene>
    <name evidence="6" type="ORF">IWW39_002922</name>
</gene>
<dbReference type="PANTHER" id="PTHR32083">
    <property type="entry name" value="CILIA AND FLAGELLA-ASSOCIATED PROTEIN 58-RELATED"/>
    <property type="match status" value="1"/>
</dbReference>
<dbReference type="CDD" id="cd00063">
    <property type="entry name" value="FN3"/>
    <property type="match status" value="1"/>
</dbReference>
<feature type="compositionally biased region" description="Low complexity" evidence="3">
    <location>
        <begin position="1069"/>
        <end position="1086"/>
    </location>
</feature>
<evidence type="ECO:0000256" key="1">
    <source>
        <dbReference type="ARBA" id="ARBA00023054"/>
    </source>
</evidence>
<name>A0A9W8GFY1_9FUNG</name>
<dbReference type="SMART" id="SM00060">
    <property type="entry name" value="FN3"/>
    <property type="match status" value="1"/>
</dbReference>
<dbReference type="AlphaFoldDB" id="A0A9W8GFY1"/>
<evidence type="ECO:0000259" key="5">
    <source>
        <dbReference type="PROSITE" id="PS50853"/>
    </source>
</evidence>
<dbReference type="InterPro" id="IPR013783">
    <property type="entry name" value="Ig-like_fold"/>
</dbReference>
<dbReference type="PROSITE" id="PS50853">
    <property type="entry name" value="FN3"/>
    <property type="match status" value="1"/>
</dbReference>
<feature type="region of interest" description="Disordered" evidence="3">
    <location>
        <begin position="984"/>
        <end position="1086"/>
    </location>
</feature>
<keyword evidence="7" id="KW-1185">Reference proteome</keyword>
<dbReference type="EMBL" id="JANBTX010000072">
    <property type="protein sequence ID" value="KAJ2687450.1"/>
    <property type="molecule type" value="Genomic_DNA"/>
</dbReference>
<keyword evidence="4" id="KW-0472">Membrane</keyword>
<accession>A0A9W8GFY1</accession>
<evidence type="ECO:0000256" key="4">
    <source>
        <dbReference type="SAM" id="Phobius"/>
    </source>
</evidence>
<dbReference type="InterPro" id="IPR036116">
    <property type="entry name" value="FN3_sf"/>
</dbReference>
<evidence type="ECO:0000313" key="7">
    <source>
        <dbReference type="Proteomes" id="UP001151516"/>
    </source>
</evidence>
<keyword evidence="1 2" id="KW-0175">Coiled coil</keyword>
<keyword evidence="4" id="KW-1133">Transmembrane helix</keyword>
<feature type="coiled-coil region" evidence="2">
    <location>
        <begin position="334"/>
        <end position="421"/>
    </location>
</feature>
<dbReference type="Gene3D" id="2.60.40.10">
    <property type="entry name" value="Immunoglobulins"/>
    <property type="match status" value="1"/>
</dbReference>
<comment type="caution">
    <text evidence="6">The sequence shown here is derived from an EMBL/GenBank/DDBJ whole genome shotgun (WGS) entry which is preliminary data.</text>
</comment>
<feature type="compositionally biased region" description="Pro residues" evidence="3">
    <location>
        <begin position="1023"/>
        <end position="1036"/>
    </location>
</feature>
<dbReference type="SUPFAM" id="SSF49265">
    <property type="entry name" value="Fibronectin type III"/>
    <property type="match status" value="1"/>
</dbReference>
<feature type="transmembrane region" description="Helical" evidence="4">
    <location>
        <begin position="67"/>
        <end position="95"/>
    </location>
</feature>
<protein>
    <recommendedName>
        <fullName evidence="5">Fibronectin type-III domain-containing protein</fullName>
    </recommendedName>
</protein>
<evidence type="ECO:0000256" key="2">
    <source>
        <dbReference type="SAM" id="Coils"/>
    </source>
</evidence>
<evidence type="ECO:0000256" key="3">
    <source>
        <dbReference type="SAM" id="MobiDB-lite"/>
    </source>
</evidence>
<feature type="transmembrane region" description="Helical" evidence="4">
    <location>
        <begin position="101"/>
        <end position="124"/>
    </location>
</feature>
<feature type="region of interest" description="Disordered" evidence="3">
    <location>
        <begin position="912"/>
        <end position="948"/>
    </location>
</feature>
<feature type="coiled-coil region" evidence="2">
    <location>
        <begin position="454"/>
        <end position="531"/>
    </location>
</feature>
<dbReference type="Gene3D" id="1.10.287.1490">
    <property type="match status" value="1"/>
</dbReference>
<feature type="region of interest" description="Disordered" evidence="3">
    <location>
        <begin position="553"/>
        <end position="582"/>
    </location>
</feature>
<dbReference type="OrthoDB" id="5572782at2759"/>
<reference evidence="6" key="1">
    <citation type="submission" date="2022-07" db="EMBL/GenBank/DDBJ databases">
        <title>Phylogenomic reconstructions and comparative analyses of Kickxellomycotina fungi.</title>
        <authorList>
            <person name="Reynolds N.K."/>
            <person name="Stajich J.E."/>
            <person name="Barry K."/>
            <person name="Grigoriev I.V."/>
            <person name="Crous P."/>
            <person name="Smith M.E."/>
        </authorList>
    </citation>
    <scope>NUCLEOTIDE SEQUENCE</scope>
    <source>
        <strain evidence="6">CBS 109367</strain>
    </source>
</reference>
<dbReference type="Proteomes" id="UP001151516">
    <property type="component" value="Unassembled WGS sequence"/>
</dbReference>
<evidence type="ECO:0000313" key="6">
    <source>
        <dbReference type="EMBL" id="KAJ2687450.1"/>
    </source>
</evidence>
<feature type="transmembrane region" description="Helical" evidence="4">
    <location>
        <begin position="33"/>
        <end position="55"/>
    </location>
</feature>
<dbReference type="CDD" id="cd22249">
    <property type="entry name" value="UDM1_RNF168_RNF169-like"/>
    <property type="match status" value="1"/>
</dbReference>
<keyword evidence="4" id="KW-0812">Transmembrane</keyword>
<dbReference type="InterPro" id="IPR003961">
    <property type="entry name" value="FN3_dom"/>
</dbReference>
<feature type="compositionally biased region" description="Polar residues" evidence="3">
    <location>
        <begin position="573"/>
        <end position="582"/>
    </location>
</feature>
<feature type="domain" description="Fibronectin type-III" evidence="5">
    <location>
        <begin position="198"/>
        <end position="297"/>
    </location>
</feature>
<sequence length="1086" mass="116673">MKPEKQPSPVAAASPAPAEDYPVRVVLMSWDRVLTFFVHHRACAALVLWLVVFLFDAIDTHMPAEWLVFTLFSFSVFVHAFAMSVLLFAALTAAMTMLNVAVFYLLPFKAASTCSTIVVCMLLVRAVHGLDSKGWAITALMALSRLNSPWCEALPNYLQAPIAAYCTSFAILWFAYHNARRIESLVDPISHWLGVVSPPQPPRIHLVAIHDRSVDVNWQLPPSPDTGDPDSTVPAARTVHYEIEVNGHIVGKCPSSVVQSPIGGLSPACMYQLRIWAVSASRGRTHSLPVFFTTLAADESLASDGLAPVGDGSATAVDRDAALLVDPNKLRVEIETSQRAIQELESDIAAIKAHAEAERARLQEEISALRAQRKEEESAQAAQRETIRHLEAEKRHLESERMRLDKDIANALAKKQRVQETLCEQEQLADKHLRSAKSVEASMEKERRDHHSHQAELQKNIAALKAEVDKAKQTLASLSSQQAELTNLVRAKRETMAAQEKRNADLDLKVKEALQKKRQMKEKQAEVAKSTARMQAEIDALTPQLEQAIRERRRLEASASRPVPATFPPPGFSTPSYSAPSTMPQPAVYSLGSAATGGNGGNLGAAELTQPSALSYPVSSIPAPSLPRATPGAGHNISNGIRLARSSSFASSPLSAPPAVYASNSFKPASQRNVPSRDLVSDTFESSPGLAHIGFPHGAPLTTASRRSADFNSIFGLMDQDRSRVEPASAGLLPPLRASSHDIALPSAAIDSIYLHYGGGSSAHSTAGTSMAAAAAAAAAAPTGPANPVNGDFAPRMSSMAFWGQPIISPSSLSSTTAEASALSILKDTDLAYPTPERPSRIVAGQYGEPRPFHQNFRTPPPALPPGPPHHPLGRMFSNSMEVLVDPHHQHGSVPSTLRDAPHTRFGSLDLRTGPTGNGGGWPEFDFASGGDGWESGRSSTVNDRHTSPCADMTLPDIGSFSLLRSATPVEPLPLRLSGDMLPIHRPHVDPIGAPIRRRPAGGGSPSPNDVHGPSSRQLSQPPSLPPVPPPAPIQFPPGFHMRREMSHPSSFGHSLYQKRSLWDHQEASAESSSSALDQAASEAAS</sequence>
<proteinExistence type="predicted"/>